<accession>A0A1N6TI78</accession>
<evidence type="ECO:0000313" key="1">
    <source>
        <dbReference type="EMBL" id="SIQ53082.1"/>
    </source>
</evidence>
<evidence type="ECO:0000313" key="2">
    <source>
        <dbReference type="Proteomes" id="UP000185924"/>
    </source>
</evidence>
<dbReference type="Proteomes" id="UP000185924">
    <property type="component" value="Unassembled WGS sequence"/>
</dbReference>
<dbReference type="AlphaFoldDB" id="A0A1N6TI78"/>
<dbReference type="OrthoDB" id="1435920at2"/>
<dbReference type="RefSeq" id="WP_076420662.1">
    <property type="nucleotide sequence ID" value="NZ_FTNM01000001.1"/>
</dbReference>
<gene>
    <name evidence="1" type="ORF">SAMN05421545_0347</name>
</gene>
<sequence>MDKKTIDINQRIPLHILEVALKTYLSGNYTSNYIIEQLRLEFTGENRLRKAARIVDKIITRNPLNNWLLANRDELQVALSKKSDRNLIIIALLNTAFPFSYDVLRTFGKYFLAQDVISTESIRKSIASIYGSNRATDNAIYSIVPMYLDAGLFKRKKLGVYEFLDPVPYTFPVSKQLYIESFKESLSIDELQDYQLMDPYFRFVEV</sequence>
<reference evidence="2" key="1">
    <citation type="submission" date="2017-01" db="EMBL/GenBank/DDBJ databases">
        <authorList>
            <person name="Varghese N."/>
            <person name="Submissions S."/>
        </authorList>
    </citation>
    <scope>NUCLEOTIDE SEQUENCE [LARGE SCALE GENOMIC DNA]</scope>
    <source>
        <strain evidence="2">DM9</strain>
    </source>
</reference>
<proteinExistence type="predicted"/>
<dbReference type="STRING" id="1077936.SAMN05421545_0347"/>
<organism evidence="1 2">
    <name type="scientific">Pontibacter lucknowensis</name>
    <dbReference type="NCBI Taxonomy" id="1077936"/>
    <lineage>
        <taxon>Bacteria</taxon>
        <taxon>Pseudomonadati</taxon>
        <taxon>Bacteroidota</taxon>
        <taxon>Cytophagia</taxon>
        <taxon>Cytophagales</taxon>
        <taxon>Hymenobacteraceae</taxon>
        <taxon>Pontibacter</taxon>
    </lineage>
</organism>
<protein>
    <submittedName>
        <fullName evidence="1">Uncharacterized protein</fullName>
    </submittedName>
</protein>
<name>A0A1N6TI78_9BACT</name>
<dbReference type="EMBL" id="FTNM01000001">
    <property type="protein sequence ID" value="SIQ53082.1"/>
    <property type="molecule type" value="Genomic_DNA"/>
</dbReference>
<keyword evidence="2" id="KW-1185">Reference proteome</keyword>